<dbReference type="EMBL" id="MIEK01000078">
    <property type="protein sequence ID" value="OEH80818.1"/>
    <property type="molecule type" value="Genomic_DNA"/>
</dbReference>
<dbReference type="CDD" id="cd06259">
    <property type="entry name" value="YdcF-like"/>
    <property type="match status" value="1"/>
</dbReference>
<organism evidence="3 4">
    <name type="scientific">Enterococcus rivorum</name>
    <dbReference type="NCBI Taxonomy" id="762845"/>
    <lineage>
        <taxon>Bacteria</taxon>
        <taxon>Bacillati</taxon>
        <taxon>Bacillota</taxon>
        <taxon>Bacilli</taxon>
        <taxon>Lactobacillales</taxon>
        <taxon>Enterococcaceae</taxon>
        <taxon>Enterococcus</taxon>
    </lineage>
</organism>
<keyword evidence="1" id="KW-0812">Transmembrane</keyword>
<feature type="domain" description="DUF218" evidence="2">
    <location>
        <begin position="39"/>
        <end position="183"/>
    </location>
</feature>
<dbReference type="OrthoDB" id="9782395at2"/>
<protein>
    <recommendedName>
        <fullName evidence="2">DUF218 domain-containing protein</fullName>
    </recommendedName>
</protein>
<dbReference type="InterPro" id="IPR014729">
    <property type="entry name" value="Rossmann-like_a/b/a_fold"/>
</dbReference>
<name>A0A1E5KSS2_9ENTE</name>
<keyword evidence="4" id="KW-1185">Reference proteome</keyword>
<proteinExistence type="predicted"/>
<dbReference type="Proteomes" id="UP000095256">
    <property type="component" value="Unassembled WGS sequence"/>
</dbReference>
<dbReference type="AlphaFoldDB" id="A0A1E5KSS2"/>
<accession>A0A1E5KSS2</accession>
<evidence type="ECO:0000259" key="2">
    <source>
        <dbReference type="Pfam" id="PF02698"/>
    </source>
</evidence>
<dbReference type="GO" id="GO:0043164">
    <property type="term" value="P:Gram-negative-bacterium-type cell wall biogenesis"/>
    <property type="evidence" value="ECO:0007669"/>
    <property type="project" value="TreeGrafter"/>
</dbReference>
<evidence type="ECO:0000313" key="3">
    <source>
        <dbReference type="EMBL" id="OEH80818.1"/>
    </source>
</evidence>
<keyword evidence="1" id="KW-1133">Transmembrane helix</keyword>
<feature type="transmembrane region" description="Helical" evidence="1">
    <location>
        <begin position="7"/>
        <end position="27"/>
    </location>
</feature>
<dbReference type="GO" id="GO:0000270">
    <property type="term" value="P:peptidoglycan metabolic process"/>
    <property type="evidence" value="ECO:0007669"/>
    <property type="project" value="TreeGrafter"/>
</dbReference>
<evidence type="ECO:0000256" key="1">
    <source>
        <dbReference type="SAM" id="Phobius"/>
    </source>
</evidence>
<gene>
    <name evidence="3" type="ORF">BCR26_06190</name>
</gene>
<dbReference type="PANTHER" id="PTHR30336:SF4">
    <property type="entry name" value="ENVELOPE BIOGENESIS FACTOR ELYC"/>
    <property type="match status" value="1"/>
</dbReference>
<comment type="caution">
    <text evidence="3">The sequence shown here is derived from an EMBL/GenBank/DDBJ whole genome shotgun (WGS) entry which is preliminary data.</text>
</comment>
<dbReference type="PANTHER" id="PTHR30336">
    <property type="entry name" value="INNER MEMBRANE PROTEIN, PROBABLE PERMEASE"/>
    <property type="match status" value="1"/>
</dbReference>
<sequence>MKWVKKMIIFLFGIGIIYLCIVFALILSGTKDTPTNSPDTLLILGAQVRGKTKKEAYPSKVLKERLDTAVPYLKKHPQTIAIVCGGQGKDEPDSEANVMAIYLVKQGIPKEQIVTESTSTRTKENIINAEKKKPLGKTVIVSSDFHIYRSKLLAKRLGLTNITGLPAPSRSSATVKNYLREIVALSYGLLFDW</sequence>
<keyword evidence="1" id="KW-0472">Membrane</keyword>
<dbReference type="Pfam" id="PF02698">
    <property type="entry name" value="DUF218"/>
    <property type="match status" value="1"/>
</dbReference>
<evidence type="ECO:0000313" key="4">
    <source>
        <dbReference type="Proteomes" id="UP000095256"/>
    </source>
</evidence>
<dbReference type="GO" id="GO:0005886">
    <property type="term" value="C:plasma membrane"/>
    <property type="evidence" value="ECO:0007669"/>
    <property type="project" value="TreeGrafter"/>
</dbReference>
<dbReference type="InterPro" id="IPR051599">
    <property type="entry name" value="Cell_Envelope_Assoc"/>
</dbReference>
<dbReference type="RefSeq" id="WP_069700105.1">
    <property type="nucleotide sequence ID" value="NZ_JAGGMA010000006.1"/>
</dbReference>
<dbReference type="Gene3D" id="3.40.50.620">
    <property type="entry name" value="HUPs"/>
    <property type="match status" value="1"/>
</dbReference>
<reference evidence="3 4" key="1">
    <citation type="submission" date="2016-09" db="EMBL/GenBank/DDBJ databases">
        <authorList>
            <person name="Capua I."/>
            <person name="De Benedictis P."/>
            <person name="Joannis T."/>
            <person name="Lombin L.H."/>
            <person name="Cattoli G."/>
        </authorList>
    </citation>
    <scope>NUCLEOTIDE SEQUENCE [LARGE SCALE GENOMIC DNA]</scope>
    <source>
        <strain evidence="3 4">LMG 25899</strain>
    </source>
</reference>
<dbReference type="STRING" id="762845.BCR26_06190"/>
<dbReference type="InterPro" id="IPR003848">
    <property type="entry name" value="DUF218"/>
</dbReference>